<dbReference type="Pfam" id="PF03841">
    <property type="entry name" value="SelA"/>
    <property type="match status" value="1"/>
</dbReference>
<dbReference type="InterPro" id="IPR015421">
    <property type="entry name" value="PyrdxlP-dep_Trfase_major"/>
</dbReference>
<comment type="pathway">
    <text evidence="8">Aminoacyl-tRNA biosynthesis; selenocysteinyl-tRNA(Sec) biosynthesis; selenocysteinyl-tRNA(Sec) from L-seryl-tRNA(Sec) (bacterial route): step 1/1.</text>
</comment>
<evidence type="ECO:0000256" key="5">
    <source>
        <dbReference type="ARBA" id="ARBA00022917"/>
    </source>
</evidence>
<dbReference type="PANTHER" id="PTHR32328:SF0">
    <property type="entry name" value="L-SERYL-TRNA(SEC) SELENIUM TRANSFERASE"/>
    <property type="match status" value="1"/>
</dbReference>
<comment type="caution">
    <text evidence="9">The sequence shown here is derived from an EMBL/GenBank/DDBJ whole genome shotgun (WGS) entry which is preliminary data.</text>
</comment>
<keyword evidence="4 8" id="KW-0663">Pyridoxal phosphate</keyword>
<dbReference type="EMBL" id="JBHUEO010000032">
    <property type="protein sequence ID" value="MFD1707448.1"/>
    <property type="molecule type" value="Genomic_DNA"/>
</dbReference>
<evidence type="ECO:0000256" key="2">
    <source>
        <dbReference type="ARBA" id="ARBA00022490"/>
    </source>
</evidence>
<keyword evidence="3 8" id="KW-0808">Transferase</keyword>
<dbReference type="HAMAP" id="MF_00423">
    <property type="entry name" value="SelA"/>
    <property type="match status" value="1"/>
</dbReference>
<evidence type="ECO:0000256" key="3">
    <source>
        <dbReference type="ARBA" id="ARBA00022679"/>
    </source>
</evidence>
<evidence type="ECO:0000256" key="6">
    <source>
        <dbReference type="ARBA" id="ARBA00023266"/>
    </source>
</evidence>
<dbReference type="PANTHER" id="PTHR32328">
    <property type="entry name" value="L-SERYL-TRNA(SEC) SELENIUM TRANSFERASE"/>
    <property type="match status" value="1"/>
</dbReference>
<accession>A0ABW4KIX0</accession>
<evidence type="ECO:0000256" key="1">
    <source>
        <dbReference type="ARBA" id="ARBA00001933"/>
    </source>
</evidence>
<comment type="similarity">
    <text evidence="7 8">Belongs to the SelA family.</text>
</comment>
<evidence type="ECO:0000313" key="9">
    <source>
        <dbReference type="EMBL" id="MFD1707448.1"/>
    </source>
</evidence>
<name>A0ABW4KIX0_9BACI</name>
<reference evidence="10" key="1">
    <citation type="journal article" date="2019" name="Int. J. Syst. Evol. Microbiol.">
        <title>The Global Catalogue of Microorganisms (GCM) 10K type strain sequencing project: providing services to taxonomists for standard genome sequencing and annotation.</title>
        <authorList>
            <consortium name="The Broad Institute Genomics Platform"/>
            <consortium name="The Broad Institute Genome Sequencing Center for Infectious Disease"/>
            <person name="Wu L."/>
            <person name="Ma J."/>
        </authorList>
    </citation>
    <scope>NUCLEOTIDE SEQUENCE [LARGE SCALE GENOMIC DNA]</scope>
    <source>
        <strain evidence="10">CGMCC 1.12295</strain>
    </source>
</reference>
<evidence type="ECO:0000313" key="10">
    <source>
        <dbReference type="Proteomes" id="UP001597301"/>
    </source>
</evidence>
<feature type="modified residue" description="N6-(pyridoxal phosphate)lysine" evidence="8">
    <location>
        <position position="299"/>
    </location>
</feature>
<dbReference type="SUPFAM" id="SSF53383">
    <property type="entry name" value="PLP-dependent transferases"/>
    <property type="match status" value="1"/>
</dbReference>
<dbReference type="GO" id="GO:0004125">
    <property type="term" value="F:L-seryl-tRNA(Sec) selenium transferase activity"/>
    <property type="evidence" value="ECO:0007669"/>
    <property type="project" value="UniProtKB-EC"/>
</dbReference>
<dbReference type="NCBIfam" id="TIGR00474">
    <property type="entry name" value="selA"/>
    <property type="match status" value="1"/>
</dbReference>
<comment type="cofactor">
    <cofactor evidence="1 8">
        <name>pyridoxal 5'-phosphate</name>
        <dbReference type="ChEBI" id="CHEBI:597326"/>
    </cofactor>
</comment>
<dbReference type="Gene3D" id="3.90.1150.180">
    <property type="match status" value="1"/>
</dbReference>
<keyword evidence="10" id="KW-1185">Reference proteome</keyword>
<proteinExistence type="inferred from homology"/>
<dbReference type="EC" id="2.9.1.1" evidence="8"/>
<dbReference type="InterPro" id="IPR004534">
    <property type="entry name" value="SelA_trans"/>
</dbReference>
<keyword evidence="5 8" id="KW-0648">Protein biosynthesis</keyword>
<organism evidence="9 10">
    <name type="scientific">Siminovitchia sediminis</name>
    <dbReference type="NCBI Taxonomy" id="1274353"/>
    <lineage>
        <taxon>Bacteria</taxon>
        <taxon>Bacillati</taxon>
        <taxon>Bacillota</taxon>
        <taxon>Bacilli</taxon>
        <taxon>Bacillales</taxon>
        <taxon>Bacillaceae</taxon>
        <taxon>Siminovitchia</taxon>
    </lineage>
</organism>
<evidence type="ECO:0000256" key="4">
    <source>
        <dbReference type="ARBA" id="ARBA00022898"/>
    </source>
</evidence>
<keyword evidence="6 8" id="KW-0711">Selenium</keyword>
<sequence>MTSYLRYLPSIHKLKAHRRFSEIAETAQVSEEVLTNWITEQVQEVRIQMVNDGLQMEDINREKLVDYIFLLLERKLRGNKENQLRPVINATGVVLHTNLGRARLSRQAIDQITEIALSYSTLEYNLKTGERGSRQSIIENYIKQLTGAEAAIVVNNNAAAVFLVLKALAFGKEVIVSRGELVEIGGSFRISSIMEESQAILVDVGTTNKTHLHDYENAITENTAMLLKVHKSNFKIFGFTEEVDTDELVRVSRYYHIPIYEDLGSGTLFDFQEKKIGAEPTVQDKVQAGIDIISFSGDKLLGGPQAGVIIGKKKYIDQLKKHQLARVLRVDKFTLAGLEATLKSYIRNQEQKEVPTIRDIVTPSETILKKANVFLQKLTSEDTTFICDIEKESSRVGGGTMPEVALETYVVHVKHDTLSSDEIARRLRNYTIPVVVRVKNDSVILDFRTVTEDELEKVVEAFLHIQPQ</sequence>
<keyword evidence="2 8" id="KW-0963">Cytoplasm</keyword>
<comment type="catalytic activity">
    <reaction evidence="8">
        <text>L-seryl-tRNA(Sec) + selenophosphate + H(+) = L-selenocysteinyl-tRNA(Sec) + phosphate</text>
        <dbReference type="Rhea" id="RHEA:22728"/>
        <dbReference type="Rhea" id="RHEA-COMP:9742"/>
        <dbReference type="Rhea" id="RHEA-COMP:9743"/>
        <dbReference type="ChEBI" id="CHEBI:15378"/>
        <dbReference type="ChEBI" id="CHEBI:16144"/>
        <dbReference type="ChEBI" id="CHEBI:43474"/>
        <dbReference type="ChEBI" id="CHEBI:78533"/>
        <dbReference type="ChEBI" id="CHEBI:78573"/>
        <dbReference type="EC" id="2.9.1.1"/>
    </reaction>
</comment>
<dbReference type="InterPro" id="IPR018319">
    <property type="entry name" value="SelA-like"/>
</dbReference>
<evidence type="ECO:0000256" key="8">
    <source>
        <dbReference type="HAMAP-Rule" id="MF_00423"/>
    </source>
</evidence>
<dbReference type="RefSeq" id="WP_380774170.1">
    <property type="nucleotide sequence ID" value="NZ_JBHUEO010000032.1"/>
</dbReference>
<dbReference type="Proteomes" id="UP001597301">
    <property type="component" value="Unassembled WGS sequence"/>
</dbReference>
<gene>
    <name evidence="8 9" type="primary">selA</name>
    <name evidence="9" type="ORF">ACFSCZ_12000</name>
</gene>
<dbReference type="Gene3D" id="3.40.640.10">
    <property type="entry name" value="Type I PLP-dependent aspartate aminotransferase-like (Major domain)"/>
    <property type="match status" value="1"/>
</dbReference>
<dbReference type="InterPro" id="IPR015424">
    <property type="entry name" value="PyrdxlP-dep_Trfase"/>
</dbReference>
<comment type="subcellular location">
    <subcellularLocation>
        <location evidence="8">Cytoplasm</location>
    </subcellularLocation>
</comment>
<evidence type="ECO:0000256" key="7">
    <source>
        <dbReference type="ARBA" id="ARBA00044507"/>
    </source>
</evidence>
<protein>
    <recommendedName>
        <fullName evidence="8">L-seryl-tRNA(Sec) selenium transferase</fullName>
        <ecNumber evidence="8">2.9.1.1</ecNumber>
    </recommendedName>
    <alternativeName>
        <fullName evidence="8">Selenocysteine synthase</fullName>
        <shortName evidence="8">Sec synthase</shortName>
    </alternativeName>
    <alternativeName>
        <fullName evidence="8">Selenocysteinyl-tRNA(Sec) synthase</fullName>
    </alternativeName>
</protein>
<comment type="function">
    <text evidence="8">Converts seryl-tRNA(Sec) to selenocysteinyl-tRNA(Sec) required for selenoprotein biosynthesis.</text>
</comment>